<organism evidence="2">
    <name type="scientific">marine metagenome</name>
    <dbReference type="NCBI Taxonomy" id="408172"/>
    <lineage>
        <taxon>unclassified sequences</taxon>
        <taxon>metagenomes</taxon>
        <taxon>ecological metagenomes</taxon>
    </lineage>
</organism>
<dbReference type="SUPFAM" id="SSF53850">
    <property type="entry name" value="Periplasmic binding protein-like II"/>
    <property type="match status" value="1"/>
</dbReference>
<dbReference type="PANTHER" id="PTHR30290">
    <property type="entry name" value="PERIPLASMIC BINDING COMPONENT OF ABC TRANSPORTER"/>
    <property type="match status" value="1"/>
</dbReference>
<feature type="non-terminal residue" evidence="2">
    <location>
        <position position="300"/>
    </location>
</feature>
<dbReference type="PROSITE" id="PS51257">
    <property type="entry name" value="PROKAR_LIPOPROTEIN"/>
    <property type="match status" value="1"/>
</dbReference>
<accession>A0A382HVI4</accession>
<name>A0A382HVI4_9ZZZZ</name>
<dbReference type="Gene3D" id="3.40.190.10">
    <property type="entry name" value="Periplasmic binding protein-like II"/>
    <property type="match status" value="1"/>
</dbReference>
<gene>
    <name evidence="2" type="ORF">METZ01_LOCUS243791</name>
</gene>
<proteinExistence type="predicted"/>
<sequence length="300" mass="34959">MKVKHLYGLAALLLLSACGGSGEAEKAATEELDNSSEVQAYYDSKPDFFRVRTPADLPTDLTWENGNHLPEMGSSEAKKGGTIYGRIQDFPRTLRIVGPDSNGSFRRFLLDDISVNIAHRHYNEFDFYPGLAESWAVDREKRTIYVKLDPTAQWSDSEPVTTDDFMFMFFFYQSAYIVAPWYNNWYSNQYLNITKYDELTFSITIPSAKPDMDARVLQLRPVPQHFYKALGDDFVERYQWQFAPTTGAYVIRDEDIRKGRSIALVRQQDWWAKDKKNFRYRYNPDRIHISVIRDTPKVFE</sequence>
<evidence type="ECO:0000313" key="2">
    <source>
        <dbReference type="EMBL" id="SVB90937.1"/>
    </source>
</evidence>
<dbReference type="GO" id="GO:0015833">
    <property type="term" value="P:peptide transport"/>
    <property type="evidence" value="ECO:0007669"/>
    <property type="project" value="TreeGrafter"/>
</dbReference>
<reference evidence="2" key="1">
    <citation type="submission" date="2018-05" db="EMBL/GenBank/DDBJ databases">
        <authorList>
            <person name="Lanie J.A."/>
            <person name="Ng W.-L."/>
            <person name="Kazmierczak K.M."/>
            <person name="Andrzejewski T.M."/>
            <person name="Davidsen T.M."/>
            <person name="Wayne K.J."/>
            <person name="Tettelin H."/>
            <person name="Glass J.I."/>
            <person name="Rusch D."/>
            <person name="Podicherti R."/>
            <person name="Tsui H.-C.T."/>
            <person name="Winkler M.E."/>
        </authorList>
    </citation>
    <scope>NUCLEOTIDE SEQUENCE</scope>
</reference>
<evidence type="ECO:0000259" key="1">
    <source>
        <dbReference type="Pfam" id="PF00496"/>
    </source>
</evidence>
<dbReference type="Pfam" id="PF00496">
    <property type="entry name" value="SBP_bac_5"/>
    <property type="match status" value="1"/>
</dbReference>
<feature type="domain" description="Solute-binding protein family 5" evidence="1">
    <location>
        <begin position="127"/>
        <end position="295"/>
    </location>
</feature>
<dbReference type="InterPro" id="IPR000914">
    <property type="entry name" value="SBP_5_dom"/>
</dbReference>
<dbReference type="GO" id="GO:1904680">
    <property type="term" value="F:peptide transmembrane transporter activity"/>
    <property type="evidence" value="ECO:0007669"/>
    <property type="project" value="TreeGrafter"/>
</dbReference>
<dbReference type="AlphaFoldDB" id="A0A382HVI4"/>
<dbReference type="InterPro" id="IPR039424">
    <property type="entry name" value="SBP_5"/>
</dbReference>
<dbReference type="EMBL" id="UINC01063371">
    <property type="protein sequence ID" value="SVB90937.1"/>
    <property type="molecule type" value="Genomic_DNA"/>
</dbReference>
<protein>
    <recommendedName>
        <fullName evidence="1">Solute-binding protein family 5 domain-containing protein</fullName>
    </recommendedName>
</protein>